<evidence type="ECO:0008006" key="3">
    <source>
        <dbReference type="Google" id="ProtNLM"/>
    </source>
</evidence>
<dbReference type="RefSeq" id="WP_004649392.1">
    <property type="nucleotide sequence ID" value="NZ_KB849166.1"/>
</dbReference>
<sequence length="224" mass="25300">MTEKRQKIDYERIEAGWRAGILSPRQLAAQYTEETNESVSHAAIIKHFTKLGIPRNLAEKIKAKSDDMVTRAMVTELVTPVTIKRDKDIIDDAATKLTDIRLGQRKDISRARSISMKLFDELELMVGAENVNLLQQLGELLYSPDEKGMDKLNDLYMKIINLPNRVKAIKELSDTMKTLVALERQAYGLEEKENTTADALTTLLESIAQGNSSGFQPVQEDKDY</sequence>
<accession>N8NWW0</accession>
<dbReference type="OrthoDB" id="8641910at2"/>
<dbReference type="Proteomes" id="UP000013086">
    <property type="component" value="Unassembled WGS sequence"/>
</dbReference>
<dbReference type="AlphaFoldDB" id="N8NWW0"/>
<protein>
    <recommendedName>
        <fullName evidence="3">Terminase small subunit</fullName>
    </recommendedName>
</protein>
<proteinExistence type="predicted"/>
<gene>
    <name evidence="1" type="ORF">F994_02787</name>
</gene>
<dbReference type="PATRIC" id="fig|1217715.3.peg.2726"/>
<organism evidence="1 2">
    <name type="scientific">Acinetobacter bohemicus ANC 3994</name>
    <dbReference type="NCBI Taxonomy" id="1217715"/>
    <lineage>
        <taxon>Bacteria</taxon>
        <taxon>Pseudomonadati</taxon>
        <taxon>Pseudomonadota</taxon>
        <taxon>Gammaproteobacteria</taxon>
        <taxon>Moraxellales</taxon>
        <taxon>Moraxellaceae</taxon>
        <taxon>Acinetobacter</taxon>
    </lineage>
</organism>
<dbReference type="EMBL" id="APOH01000021">
    <property type="protein sequence ID" value="ENU18660.1"/>
    <property type="molecule type" value="Genomic_DNA"/>
</dbReference>
<evidence type="ECO:0000313" key="2">
    <source>
        <dbReference type="Proteomes" id="UP000013086"/>
    </source>
</evidence>
<name>N8NWW0_9GAMM</name>
<dbReference type="eggNOG" id="ENOG5032QSW">
    <property type="taxonomic scope" value="Bacteria"/>
</dbReference>
<evidence type="ECO:0000313" key="1">
    <source>
        <dbReference type="EMBL" id="ENU18660.1"/>
    </source>
</evidence>
<dbReference type="HOGENOM" id="CLU_100142_0_0_6"/>
<reference evidence="1 2" key="1">
    <citation type="submission" date="2013-02" db="EMBL/GenBank/DDBJ databases">
        <title>The Genome Sequence of Acinetobacter sp. ANC 3994.</title>
        <authorList>
            <consortium name="The Broad Institute Genome Sequencing Platform"/>
            <consortium name="The Broad Institute Genome Sequencing Center for Infectious Disease"/>
            <person name="Cerqueira G."/>
            <person name="Feldgarden M."/>
            <person name="Courvalin P."/>
            <person name="Perichon B."/>
            <person name="Grillot-Courvalin C."/>
            <person name="Clermont D."/>
            <person name="Rocha E."/>
            <person name="Yoon E.-J."/>
            <person name="Nemec A."/>
            <person name="Walker B."/>
            <person name="Young S.K."/>
            <person name="Zeng Q."/>
            <person name="Gargeya S."/>
            <person name="Fitzgerald M."/>
            <person name="Haas B."/>
            <person name="Abouelleil A."/>
            <person name="Alvarado L."/>
            <person name="Arachchi H.M."/>
            <person name="Berlin A.M."/>
            <person name="Chapman S.B."/>
            <person name="Dewar J."/>
            <person name="Goldberg J."/>
            <person name="Griggs A."/>
            <person name="Gujja S."/>
            <person name="Hansen M."/>
            <person name="Howarth C."/>
            <person name="Imamovic A."/>
            <person name="Larimer J."/>
            <person name="McCowan C."/>
            <person name="Murphy C."/>
            <person name="Neiman D."/>
            <person name="Pearson M."/>
            <person name="Priest M."/>
            <person name="Roberts A."/>
            <person name="Saif S."/>
            <person name="Shea T."/>
            <person name="Sisk P."/>
            <person name="Sykes S."/>
            <person name="Wortman J."/>
            <person name="Nusbaum C."/>
            <person name="Birren B."/>
        </authorList>
    </citation>
    <scope>NUCLEOTIDE SEQUENCE [LARGE SCALE GENOMIC DNA]</scope>
    <source>
        <strain evidence="1 2">ANC 3994</strain>
    </source>
</reference>
<comment type="caution">
    <text evidence="1">The sequence shown here is derived from an EMBL/GenBank/DDBJ whole genome shotgun (WGS) entry which is preliminary data.</text>
</comment>